<dbReference type="InterPro" id="IPR007324">
    <property type="entry name" value="Sugar-bd_dom_put"/>
</dbReference>
<organism evidence="6 7">
    <name type="scientific">Pelagibius litoralis</name>
    <dbReference type="NCBI Taxonomy" id="374515"/>
    <lineage>
        <taxon>Bacteria</taxon>
        <taxon>Pseudomonadati</taxon>
        <taxon>Pseudomonadota</taxon>
        <taxon>Alphaproteobacteria</taxon>
        <taxon>Rhodospirillales</taxon>
        <taxon>Rhodovibrionaceae</taxon>
        <taxon>Pelagibius</taxon>
    </lineage>
</organism>
<dbReference type="GO" id="GO:0003700">
    <property type="term" value="F:DNA-binding transcription factor activity"/>
    <property type="evidence" value="ECO:0007669"/>
    <property type="project" value="InterPro"/>
</dbReference>
<gene>
    <name evidence="6" type="ORF">HBA54_13135</name>
</gene>
<dbReference type="RefSeq" id="WP_167225243.1">
    <property type="nucleotide sequence ID" value="NZ_JAAQPH010000009.1"/>
</dbReference>
<keyword evidence="4" id="KW-0804">Transcription</keyword>
<dbReference type="SUPFAM" id="SSF100950">
    <property type="entry name" value="NagB/RpiA/CoA transferase-like"/>
    <property type="match status" value="1"/>
</dbReference>
<dbReference type="Gene3D" id="3.40.50.1360">
    <property type="match status" value="1"/>
</dbReference>
<dbReference type="Pfam" id="PF04198">
    <property type="entry name" value="Sugar-bind"/>
    <property type="match status" value="1"/>
</dbReference>
<dbReference type="GO" id="GO:0030246">
    <property type="term" value="F:carbohydrate binding"/>
    <property type="evidence" value="ECO:0007669"/>
    <property type="project" value="InterPro"/>
</dbReference>
<feature type="domain" description="HTH cro/C1-type" evidence="5">
    <location>
        <begin position="48"/>
        <end position="68"/>
    </location>
</feature>
<name>A0A967K9W4_9PROT</name>
<evidence type="ECO:0000256" key="3">
    <source>
        <dbReference type="ARBA" id="ARBA00023125"/>
    </source>
</evidence>
<dbReference type="Pfam" id="PF12802">
    <property type="entry name" value="MarR_2"/>
    <property type="match status" value="1"/>
</dbReference>
<dbReference type="InterPro" id="IPR000835">
    <property type="entry name" value="HTH_MarR-typ"/>
</dbReference>
<dbReference type="AlphaFoldDB" id="A0A967K9W4"/>
<dbReference type="EMBL" id="JAAQPH010000009">
    <property type="protein sequence ID" value="NIA69539.1"/>
    <property type="molecule type" value="Genomic_DNA"/>
</dbReference>
<dbReference type="InterPro" id="IPR036388">
    <property type="entry name" value="WH-like_DNA-bd_sf"/>
</dbReference>
<accession>A0A967K9W4</accession>
<comment type="similarity">
    <text evidence="1">Belongs to the SorC transcriptional regulatory family.</text>
</comment>
<dbReference type="GO" id="GO:0003677">
    <property type="term" value="F:DNA binding"/>
    <property type="evidence" value="ECO:0007669"/>
    <property type="project" value="UniProtKB-KW"/>
</dbReference>
<dbReference type="PANTHER" id="PTHR34294">
    <property type="entry name" value="TRANSCRIPTIONAL REGULATOR-RELATED"/>
    <property type="match status" value="1"/>
</dbReference>
<keyword evidence="3" id="KW-0238">DNA-binding</keyword>
<keyword evidence="7" id="KW-1185">Reference proteome</keyword>
<evidence type="ECO:0000256" key="1">
    <source>
        <dbReference type="ARBA" id="ARBA00010466"/>
    </source>
</evidence>
<protein>
    <submittedName>
        <fullName evidence="6">Sugar-binding transcriptional regulator</fullName>
    </submittedName>
</protein>
<dbReference type="Gene3D" id="1.10.10.10">
    <property type="entry name" value="Winged helix-like DNA-binding domain superfamily/Winged helix DNA-binding domain"/>
    <property type="match status" value="1"/>
</dbReference>
<dbReference type="Proteomes" id="UP000761264">
    <property type="component" value="Unassembled WGS sequence"/>
</dbReference>
<evidence type="ECO:0000256" key="4">
    <source>
        <dbReference type="ARBA" id="ARBA00023163"/>
    </source>
</evidence>
<evidence type="ECO:0000259" key="5">
    <source>
        <dbReference type="PROSITE" id="PS50943"/>
    </source>
</evidence>
<evidence type="ECO:0000313" key="6">
    <source>
        <dbReference type="EMBL" id="NIA69539.1"/>
    </source>
</evidence>
<sequence length="341" mass="35967">MATNVNSKAGIKVRQRSRSLVAGSGVAVPLRFRSDPVIWAGWLYFHDGLTQHEVAEVMGVSRATVNAYVAEARARGVVTVRMDPRWLTSIALAKSLSEKYGLADAVVIPDAGTEGLEQRIGSAAAELLVTLLEPGDVLGVAWGRTVMAMTQSVSSTNRGLVKDLSVAQIMGGTTGTMDLSPEVCASLLAERLGARCIYLTAPGIVSSKRVRSILLQEPILRDQLAILRKATKVVFGVGSTKPDSLIYTSGLIDRKSTPSQNGVEAAAVVACRFVTAEGKPIHDAYDERIIGLSLSELVAIDVRIAVAGGPDKIEAIRACLLGGYASVLVTDAATAEALVQD</sequence>
<comment type="caution">
    <text evidence="6">The sequence shown here is derived from an EMBL/GenBank/DDBJ whole genome shotgun (WGS) entry which is preliminary data.</text>
</comment>
<dbReference type="PROSITE" id="PS50943">
    <property type="entry name" value="HTH_CROC1"/>
    <property type="match status" value="1"/>
</dbReference>
<proteinExistence type="inferred from homology"/>
<evidence type="ECO:0000256" key="2">
    <source>
        <dbReference type="ARBA" id="ARBA00023015"/>
    </source>
</evidence>
<dbReference type="PANTHER" id="PTHR34294:SF1">
    <property type="entry name" value="TRANSCRIPTIONAL REGULATOR LSRR"/>
    <property type="match status" value="1"/>
</dbReference>
<evidence type="ECO:0000313" key="7">
    <source>
        <dbReference type="Proteomes" id="UP000761264"/>
    </source>
</evidence>
<keyword evidence="2" id="KW-0805">Transcription regulation</keyword>
<dbReference type="InterPro" id="IPR051054">
    <property type="entry name" value="SorC_transcr_regulators"/>
</dbReference>
<dbReference type="InterPro" id="IPR001387">
    <property type="entry name" value="Cro/C1-type_HTH"/>
</dbReference>
<reference evidence="6" key="1">
    <citation type="submission" date="2020-03" db="EMBL/GenBank/DDBJ databases">
        <title>Genome of Pelagibius litoralis DSM 21314T.</title>
        <authorList>
            <person name="Wang G."/>
        </authorList>
    </citation>
    <scope>NUCLEOTIDE SEQUENCE</scope>
    <source>
        <strain evidence="6">DSM 21314</strain>
    </source>
</reference>
<dbReference type="InterPro" id="IPR037171">
    <property type="entry name" value="NagB/RpiA_transferase-like"/>
</dbReference>